<feature type="transmembrane region" description="Helical" evidence="1">
    <location>
        <begin position="31"/>
        <end position="49"/>
    </location>
</feature>
<dbReference type="Proteomes" id="UP000070675">
    <property type="component" value="Unassembled WGS sequence"/>
</dbReference>
<dbReference type="EMBL" id="LSCR01000006">
    <property type="protein sequence ID" value="KXB35103.1"/>
    <property type="molecule type" value="Genomic_DNA"/>
</dbReference>
<dbReference type="Pfam" id="PF07811">
    <property type="entry name" value="TadE"/>
    <property type="match status" value="1"/>
</dbReference>
<dbReference type="RefSeq" id="WP_082715560.1">
    <property type="nucleotide sequence ID" value="NZ_KQ959487.1"/>
</dbReference>
<proteinExistence type="predicted"/>
<sequence>MMLCKTQFRKALLDVFRGLHNEKAGQMSVELAVVLPVVLIVILLVFNLARYISLAMKFSMACSHTIVNLGITASDEQNAHERTHAVQEQVSEIMHLGDKGTVDVKIQQLDRLEASQPAVQAIFSMLPKFDEFICTMQIRPWPSNFAIAGVSLSPPAFLRFEYRLVVDPYRCGVVL</sequence>
<gene>
    <name evidence="3" type="ORF">HMPREF3192_00468</name>
</gene>
<keyword evidence="1" id="KW-1133">Transmembrane helix</keyword>
<comment type="caution">
    <text evidence="3">The sequence shown here is derived from an EMBL/GenBank/DDBJ whole genome shotgun (WGS) entry which is preliminary data.</text>
</comment>
<dbReference type="InterPro" id="IPR012495">
    <property type="entry name" value="TadE-like_dom"/>
</dbReference>
<name>A0A133XW21_9ACTN</name>
<keyword evidence="1" id="KW-0812">Transmembrane</keyword>
<feature type="domain" description="TadE-like" evidence="2">
    <location>
        <begin position="25"/>
        <end position="56"/>
    </location>
</feature>
<evidence type="ECO:0000256" key="1">
    <source>
        <dbReference type="SAM" id="Phobius"/>
    </source>
</evidence>
<dbReference type="PATRIC" id="fig|1393034.3.peg.450"/>
<dbReference type="STRING" id="1393034.HMPREF3192_00468"/>
<reference evidence="4" key="1">
    <citation type="submission" date="2016-01" db="EMBL/GenBank/DDBJ databases">
        <authorList>
            <person name="Mitreva M."/>
            <person name="Pepin K.H."/>
            <person name="Mihindukulasuriya K.A."/>
            <person name="Fulton R."/>
            <person name="Fronick C."/>
            <person name="O'Laughlin M."/>
            <person name="Miner T."/>
            <person name="Herter B."/>
            <person name="Rosa B.A."/>
            <person name="Cordes M."/>
            <person name="Tomlinson C."/>
            <person name="Wollam A."/>
            <person name="Palsikar V.B."/>
            <person name="Mardis E.R."/>
            <person name="Wilson R.K."/>
        </authorList>
    </citation>
    <scope>NUCLEOTIDE SEQUENCE [LARGE SCALE GENOMIC DNA]</scope>
    <source>
        <strain evidence="4">DNF00019</strain>
    </source>
</reference>
<accession>A0A133XW21</accession>
<keyword evidence="4" id="KW-1185">Reference proteome</keyword>
<evidence type="ECO:0000313" key="3">
    <source>
        <dbReference type="EMBL" id="KXB35103.1"/>
    </source>
</evidence>
<evidence type="ECO:0000313" key="4">
    <source>
        <dbReference type="Proteomes" id="UP000070675"/>
    </source>
</evidence>
<dbReference type="AlphaFoldDB" id="A0A133XW21"/>
<dbReference type="OrthoDB" id="3182351at2"/>
<evidence type="ECO:0000259" key="2">
    <source>
        <dbReference type="Pfam" id="PF07811"/>
    </source>
</evidence>
<keyword evidence="1" id="KW-0472">Membrane</keyword>
<organism evidence="3 4">
    <name type="scientific">Atopobium deltae</name>
    <dbReference type="NCBI Taxonomy" id="1393034"/>
    <lineage>
        <taxon>Bacteria</taxon>
        <taxon>Bacillati</taxon>
        <taxon>Actinomycetota</taxon>
        <taxon>Coriobacteriia</taxon>
        <taxon>Coriobacteriales</taxon>
        <taxon>Atopobiaceae</taxon>
        <taxon>Atopobium</taxon>
    </lineage>
</organism>
<protein>
    <recommendedName>
        <fullName evidence="2">TadE-like domain-containing protein</fullName>
    </recommendedName>
</protein>